<dbReference type="SUPFAM" id="SSF81340">
    <property type="entry name" value="Clc chloride channel"/>
    <property type="match status" value="1"/>
</dbReference>
<feature type="transmembrane region" description="Helical" evidence="10">
    <location>
        <begin position="332"/>
        <end position="351"/>
    </location>
</feature>
<dbReference type="Gene3D" id="1.10.3080.10">
    <property type="entry name" value="Clc chloride channel"/>
    <property type="match status" value="1"/>
</dbReference>
<keyword evidence="4 10" id="KW-1133">Transmembrane helix</keyword>
<reference evidence="11 12" key="1">
    <citation type="journal article" date="2015" name="Genome Announc.">
        <title>Expanding the biotechnology potential of lactobacilli through comparative genomics of 213 strains and associated genera.</title>
        <authorList>
            <person name="Sun Z."/>
            <person name="Harris H.M."/>
            <person name="McCann A."/>
            <person name="Guo C."/>
            <person name="Argimon S."/>
            <person name="Zhang W."/>
            <person name="Yang X."/>
            <person name="Jeffery I.B."/>
            <person name="Cooney J.C."/>
            <person name="Kagawa T.F."/>
            <person name="Liu W."/>
            <person name="Song Y."/>
            <person name="Salvetti E."/>
            <person name="Wrobel A."/>
            <person name="Rasinkangas P."/>
            <person name="Parkhill J."/>
            <person name="Rea M.C."/>
            <person name="O'Sullivan O."/>
            <person name="Ritari J."/>
            <person name="Douillard F.P."/>
            <person name="Paul Ross R."/>
            <person name="Yang R."/>
            <person name="Briner A.E."/>
            <person name="Felis G.E."/>
            <person name="de Vos W.M."/>
            <person name="Barrangou R."/>
            <person name="Klaenhammer T.R."/>
            <person name="Caufield P.W."/>
            <person name="Cui Y."/>
            <person name="Zhang H."/>
            <person name="O'Toole P.W."/>
        </authorList>
    </citation>
    <scope>NUCLEOTIDE SEQUENCE [LARGE SCALE GENOMIC DNA]</scope>
    <source>
        <strain evidence="11 12">DSM 24302</strain>
    </source>
</reference>
<dbReference type="Proteomes" id="UP000051256">
    <property type="component" value="Unassembled WGS sequence"/>
</dbReference>
<keyword evidence="6 10" id="KW-0472">Membrane</keyword>
<dbReference type="EMBL" id="AYZR01000004">
    <property type="protein sequence ID" value="KRM94270.1"/>
    <property type="molecule type" value="Genomic_DNA"/>
</dbReference>
<evidence type="ECO:0000256" key="9">
    <source>
        <dbReference type="ARBA" id="ARBA00023303"/>
    </source>
</evidence>
<proteinExistence type="predicted"/>
<dbReference type="InterPro" id="IPR001807">
    <property type="entry name" value="ClC"/>
</dbReference>
<evidence type="ECO:0000256" key="3">
    <source>
        <dbReference type="ARBA" id="ARBA00022692"/>
    </source>
</evidence>
<keyword evidence="3 10" id="KW-0812">Transmembrane</keyword>
<keyword evidence="2" id="KW-0813">Transport</keyword>
<feature type="transmembrane region" description="Helical" evidence="10">
    <location>
        <begin position="190"/>
        <end position="208"/>
    </location>
</feature>
<feature type="transmembrane region" description="Helical" evidence="10">
    <location>
        <begin position="154"/>
        <end position="178"/>
    </location>
</feature>
<protein>
    <submittedName>
        <fullName evidence="11">Chloride channel protein EriC</fullName>
    </submittedName>
</protein>
<feature type="transmembrane region" description="Helical" evidence="10">
    <location>
        <begin position="390"/>
        <end position="411"/>
    </location>
</feature>
<keyword evidence="8" id="KW-0868">Chloride</keyword>
<feature type="transmembrane region" description="Helical" evidence="10">
    <location>
        <begin position="60"/>
        <end position="77"/>
    </location>
</feature>
<dbReference type="InterPro" id="IPR050368">
    <property type="entry name" value="ClC-type_chloride_channel"/>
</dbReference>
<dbReference type="PANTHER" id="PTHR43427">
    <property type="entry name" value="CHLORIDE CHANNEL PROTEIN CLC-E"/>
    <property type="match status" value="1"/>
</dbReference>
<keyword evidence="9" id="KW-0407">Ion channel</keyword>
<sequence>MQNQRDNLALVVSTVVIGILVGIGTIILGLFQETIEWLFLNLDETAAHPAATNVAPVHRLLSLVIAGLIAALLWWFISKKLKPVVSIENGIKGQTFPVSSTLVDIVTQIFYVGAGGPVGREVAPRQLGSLIAQNWMKLLHKIRQVQLNESDRQLLIAAAAGAGFAGVYIAPITGMLFSVEILMKRANKRIVVVSLSMSLIAMLIGSWLHDFKPYYLVGRLNFAPQSIWLVAIIAPVCGIAGAFFRKGFKWAGKHKAKGNPILWQLPLISLVTGIIAMGFPQIMGNGRALAQLAIQSQTSSLIKLILLGAVAKAFVSIFTLKAGATGGTLTPSISIGASIGATIGFILSLFIPGISIWQAAILGASALLATSQQAPLMAMFMLFEICHLNYSALLPLGLAVCVAVATGNLILTKKSGAN</sequence>
<keyword evidence="7" id="KW-0869">Chloride channel</keyword>
<feature type="transmembrane region" description="Helical" evidence="10">
    <location>
        <begin position="260"/>
        <end position="280"/>
    </location>
</feature>
<dbReference type="GO" id="GO:0005254">
    <property type="term" value="F:chloride channel activity"/>
    <property type="evidence" value="ECO:0007669"/>
    <property type="project" value="UniProtKB-KW"/>
</dbReference>
<evidence type="ECO:0000256" key="6">
    <source>
        <dbReference type="ARBA" id="ARBA00023136"/>
    </source>
</evidence>
<evidence type="ECO:0000256" key="1">
    <source>
        <dbReference type="ARBA" id="ARBA00004141"/>
    </source>
</evidence>
<comment type="caution">
    <text evidence="11">The sequence shown here is derived from an EMBL/GenBank/DDBJ whole genome shotgun (WGS) entry which is preliminary data.</text>
</comment>
<evidence type="ECO:0000256" key="10">
    <source>
        <dbReference type="SAM" id="Phobius"/>
    </source>
</evidence>
<organism evidence="11 12">
    <name type="scientific">Lentilactobacillus senioris DSM 24302 = JCM 17472</name>
    <dbReference type="NCBI Taxonomy" id="1423802"/>
    <lineage>
        <taxon>Bacteria</taxon>
        <taxon>Bacillati</taxon>
        <taxon>Bacillota</taxon>
        <taxon>Bacilli</taxon>
        <taxon>Lactobacillales</taxon>
        <taxon>Lactobacillaceae</taxon>
        <taxon>Lentilactobacillus</taxon>
    </lineage>
</organism>
<keyword evidence="12" id="KW-1185">Reference proteome</keyword>
<dbReference type="AlphaFoldDB" id="A0A0R2CR27"/>
<accession>A0A0R2CR27</accession>
<evidence type="ECO:0000256" key="4">
    <source>
        <dbReference type="ARBA" id="ARBA00022989"/>
    </source>
</evidence>
<evidence type="ECO:0000256" key="8">
    <source>
        <dbReference type="ARBA" id="ARBA00023214"/>
    </source>
</evidence>
<dbReference type="RefSeq" id="WP_056977409.1">
    <property type="nucleotide sequence ID" value="NZ_AYZR01000004.1"/>
</dbReference>
<feature type="transmembrane region" description="Helical" evidence="10">
    <location>
        <begin position="228"/>
        <end position="248"/>
    </location>
</feature>
<dbReference type="PANTHER" id="PTHR43427:SF6">
    <property type="entry name" value="CHLORIDE CHANNEL PROTEIN CLC-E"/>
    <property type="match status" value="1"/>
</dbReference>
<dbReference type="PATRIC" id="fig|1423802.4.peg.1239"/>
<evidence type="ECO:0000313" key="12">
    <source>
        <dbReference type="Proteomes" id="UP000051256"/>
    </source>
</evidence>
<evidence type="ECO:0000313" key="11">
    <source>
        <dbReference type="EMBL" id="KRM94270.1"/>
    </source>
</evidence>
<evidence type="ECO:0000256" key="5">
    <source>
        <dbReference type="ARBA" id="ARBA00023065"/>
    </source>
</evidence>
<evidence type="ECO:0000256" key="7">
    <source>
        <dbReference type="ARBA" id="ARBA00023173"/>
    </source>
</evidence>
<dbReference type="InterPro" id="IPR014743">
    <property type="entry name" value="Cl-channel_core"/>
</dbReference>
<feature type="transmembrane region" description="Helical" evidence="10">
    <location>
        <begin position="98"/>
        <end position="118"/>
    </location>
</feature>
<name>A0A0R2CR27_9LACO</name>
<dbReference type="Pfam" id="PF00654">
    <property type="entry name" value="Voltage_CLC"/>
    <property type="match status" value="1"/>
</dbReference>
<feature type="transmembrane region" description="Helical" evidence="10">
    <location>
        <begin position="7"/>
        <end position="31"/>
    </location>
</feature>
<dbReference type="GO" id="GO:0034707">
    <property type="term" value="C:chloride channel complex"/>
    <property type="evidence" value="ECO:0007669"/>
    <property type="project" value="UniProtKB-KW"/>
</dbReference>
<keyword evidence="5" id="KW-0406">Ion transport</keyword>
<comment type="subcellular location">
    <subcellularLocation>
        <location evidence="1">Membrane</location>
        <topology evidence="1">Multi-pass membrane protein</topology>
    </subcellularLocation>
</comment>
<dbReference type="PRINTS" id="PR00762">
    <property type="entry name" value="CLCHANNEL"/>
</dbReference>
<gene>
    <name evidence="11" type="ORF">FC56_GL001222</name>
</gene>
<evidence type="ECO:0000256" key="2">
    <source>
        <dbReference type="ARBA" id="ARBA00022448"/>
    </source>
</evidence>
<feature type="transmembrane region" description="Helical" evidence="10">
    <location>
        <begin position="300"/>
        <end position="320"/>
    </location>
</feature>